<evidence type="ECO:0000313" key="2">
    <source>
        <dbReference type="EMBL" id="SNV50408.1"/>
    </source>
</evidence>
<reference evidence="2 3" key="1">
    <citation type="submission" date="2017-06" db="EMBL/GenBank/DDBJ databases">
        <authorList>
            <consortium name="Pathogen Informatics"/>
        </authorList>
    </citation>
    <scope>NUCLEOTIDE SEQUENCE [LARGE SCALE GENOMIC DNA]</scope>
    <source>
        <strain evidence="2 3">NCTC12149</strain>
    </source>
</reference>
<dbReference type="EMBL" id="LT906468">
    <property type="protein sequence ID" value="SNV50408.1"/>
    <property type="molecule type" value="Genomic_DNA"/>
</dbReference>
<gene>
    <name evidence="2" type="ORF">SAMEA4412673_02046</name>
</gene>
<accession>A0AAJ5C0A4</accession>
<dbReference type="SUPFAM" id="SSF49785">
    <property type="entry name" value="Galactose-binding domain-like"/>
    <property type="match status" value="1"/>
</dbReference>
<dbReference type="InterPro" id="IPR008979">
    <property type="entry name" value="Galactose-bd-like_sf"/>
</dbReference>
<feature type="signal peptide" evidence="1">
    <location>
        <begin position="1"/>
        <end position="25"/>
    </location>
</feature>
<dbReference type="InterPro" id="IPR007541">
    <property type="entry name" value="Uncharacterised_BSP"/>
</dbReference>
<evidence type="ECO:0000256" key="1">
    <source>
        <dbReference type="SAM" id="SignalP"/>
    </source>
</evidence>
<name>A0AAJ5C0A4_9SPHI</name>
<dbReference type="PANTHER" id="PTHR33321">
    <property type="match status" value="1"/>
</dbReference>
<dbReference type="Pfam" id="PF04450">
    <property type="entry name" value="BSP"/>
    <property type="match status" value="1"/>
</dbReference>
<evidence type="ECO:0000313" key="3">
    <source>
        <dbReference type="Proteomes" id="UP000215355"/>
    </source>
</evidence>
<dbReference type="Proteomes" id="UP000215355">
    <property type="component" value="Chromosome 1"/>
</dbReference>
<organism evidence="2 3">
    <name type="scientific">Sphingobacterium mizutaii</name>
    <dbReference type="NCBI Taxonomy" id="1010"/>
    <lineage>
        <taxon>Bacteria</taxon>
        <taxon>Pseudomonadati</taxon>
        <taxon>Bacteroidota</taxon>
        <taxon>Sphingobacteriia</taxon>
        <taxon>Sphingobacteriales</taxon>
        <taxon>Sphingobacteriaceae</taxon>
        <taxon>Sphingobacterium</taxon>
    </lineage>
</organism>
<dbReference type="PANTHER" id="PTHR33321:SF12">
    <property type="entry name" value="PLANT BASIC SECRETORY PROTEIN (BSP) FAMILY PROTEIN"/>
    <property type="match status" value="1"/>
</dbReference>
<feature type="chain" id="PRO_5042575644" evidence="1">
    <location>
        <begin position="26"/>
        <end position="394"/>
    </location>
</feature>
<dbReference type="Gene3D" id="2.60.120.260">
    <property type="entry name" value="Galactose-binding domain-like"/>
    <property type="match status" value="1"/>
</dbReference>
<keyword evidence="1" id="KW-0732">Signal</keyword>
<dbReference type="KEGG" id="smiz:4412673_02046"/>
<proteinExistence type="predicted"/>
<sequence length="394" mass="45674">MLNMKTRLQSLILALFCAIIYSSCSKDSFLDQPDPELEKIEIKDVTQEARVSVSIENQDGANGPEGSVKLTDGDTTTKYLAKNFKTLDITFQFDTAKLIAGYDFTTGNDFDGRDPRDWKFYGSNDGQTWKELDSQMGMQFRKRRNTYSFFFKNEEKFTHYKWSISKLYNDNMFQASEFRLIQMPPSSQKQEPLQKIDSLTKNGVSLVFINHSSKAQLEYQERLMNTYFTVYPKLIADFNPNAKKKIYFIIDPTYEGAAYAWGEVVVFGFNYMEGNPKDGDVVVHETMHHIQQDYKGSVPSWLVEGIADNVRYHYGIDNPDPWTLQEYKPEHNYDGSYGITGRFLLWIETHKNKNFVKELNNALIKGTNYNDFFIQSLGKNIQDVWNEYAKNPAL</sequence>
<dbReference type="AlphaFoldDB" id="A0AAJ5C0A4"/>
<protein>
    <submittedName>
        <fullName evidence="2">Alpha-1,2-mannosidase</fullName>
    </submittedName>
</protein>